<name>A0A061S1B2_9CHLO</name>
<dbReference type="EMBL" id="GBEZ01008765">
    <property type="protein sequence ID" value="JAC76794.1"/>
    <property type="molecule type" value="Transcribed_RNA"/>
</dbReference>
<feature type="non-terminal residue" evidence="1">
    <location>
        <position position="1"/>
    </location>
</feature>
<proteinExistence type="predicted"/>
<protein>
    <submittedName>
        <fullName evidence="1">Uncharacterized protein</fullName>
    </submittedName>
</protein>
<reference evidence="1" key="1">
    <citation type="submission" date="2014-05" db="EMBL/GenBank/DDBJ databases">
        <title>The transcriptome of the halophilic microalga Tetraselmis sp. GSL018 isolated from the Great Salt Lake, Utah.</title>
        <authorList>
            <person name="Jinkerson R.E."/>
            <person name="D'Adamo S."/>
            <person name="Posewitz M.C."/>
        </authorList>
    </citation>
    <scope>NUCLEOTIDE SEQUENCE</scope>
    <source>
        <strain evidence="1">GSL018</strain>
    </source>
</reference>
<dbReference type="AlphaFoldDB" id="A0A061S1B2"/>
<gene>
    <name evidence="1" type="ORF">TSPGSL018_19238</name>
</gene>
<accession>A0A061S1B2</accession>
<evidence type="ECO:0000313" key="1">
    <source>
        <dbReference type="EMBL" id="JAC76794.1"/>
    </source>
</evidence>
<organism evidence="1">
    <name type="scientific">Tetraselmis sp. GSL018</name>
    <dbReference type="NCBI Taxonomy" id="582737"/>
    <lineage>
        <taxon>Eukaryota</taxon>
        <taxon>Viridiplantae</taxon>
        <taxon>Chlorophyta</taxon>
        <taxon>core chlorophytes</taxon>
        <taxon>Chlorodendrophyceae</taxon>
        <taxon>Chlorodendrales</taxon>
        <taxon>Chlorodendraceae</taxon>
        <taxon>Tetraselmis</taxon>
    </lineage>
</organism>
<sequence>LDQCRRQILSRSEKYQQVYCSIPDQGSPNDSVPRRFEPDSMIPMSHRKFECHGGFWGNLTTIMDRSNTLLKANIRSEFPESLQFPFS</sequence>